<comment type="pathway">
    <text evidence="3 19">Cofactor biosynthesis; adenosylcobalamin biosynthesis; adenosylcobalamin from cob(II)yrinate a,c-diamide: step 7/7.</text>
</comment>
<keyword evidence="11 19" id="KW-0460">Magnesium</keyword>
<dbReference type="GO" id="GO:0008818">
    <property type="term" value="F:cobalamin 5'-phosphate synthase activity"/>
    <property type="evidence" value="ECO:0007669"/>
    <property type="project" value="UniProtKB-UniRule"/>
</dbReference>
<evidence type="ECO:0000256" key="7">
    <source>
        <dbReference type="ARBA" id="ARBA00022475"/>
    </source>
</evidence>
<evidence type="ECO:0000256" key="16">
    <source>
        <dbReference type="ARBA" id="ARBA00032853"/>
    </source>
</evidence>
<accession>A0A160PB95</accession>
<evidence type="ECO:0000256" key="2">
    <source>
        <dbReference type="ARBA" id="ARBA00004651"/>
    </source>
</evidence>
<dbReference type="Proteomes" id="UP000218288">
    <property type="component" value="Chromosome"/>
</dbReference>
<keyword evidence="13 19" id="KW-0472">Membrane</keyword>
<dbReference type="GO" id="GO:0005886">
    <property type="term" value="C:plasma membrane"/>
    <property type="evidence" value="ECO:0007669"/>
    <property type="project" value="UniProtKB-SubCell"/>
</dbReference>
<dbReference type="HAMAP" id="MF_00719">
    <property type="entry name" value="CobS"/>
    <property type="match status" value="1"/>
</dbReference>
<evidence type="ECO:0000256" key="14">
    <source>
        <dbReference type="ARBA" id="ARBA00025228"/>
    </source>
</evidence>
<dbReference type="PANTHER" id="PTHR34148:SF1">
    <property type="entry name" value="ADENOSYLCOBINAMIDE-GDP RIBAZOLETRANSFERASE"/>
    <property type="match status" value="1"/>
</dbReference>
<evidence type="ECO:0000256" key="8">
    <source>
        <dbReference type="ARBA" id="ARBA00022573"/>
    </source>
</evidence>
<evidence type="ECO:0000313" key="20">
    <source>
        <dbReference type="EMBL" id="BAU89544.1"/>
    </source>
</evidence>
<keyword evidence="7 19" id="KW-1003">Cell membrane</keyword>
<dbReference type="Pfam" id="PF02654">
    <property type="entry name" value="CobS"/>
    <property type="match status" value="1"/>
</dbReference>
<evidence type="ECO:0000256" key="4">
    <source>
        <dbReference type="ARBA" id="ARBA00010561"/>
    </source>
</evidence>
<comment type="catalytic activity">
    <reaction evidence="17 19">
        <text>alpha-ribazole + adenosylcob(III)inamide-GDP = adenosylcob(III)alamin + GMP + H(+)</text>
        <dbReference type="Rhea" id="RHEA:16049"/>
        <dbReference type="ChEBI" id="CHEBI:10329"/>
        <dbReference type="ChEBI" id="CHEBI:15378"/>
        <dbReference type="ChEBI" id="CHEBI:18408"/>
        <dbReference type="ChEBI" id="CHEBI:58115"/>
        <dbReference type="ChEBI" id="CHEBI:60487"/>
        <dbReference type="EC" id="2.7.8.26"/>
    </reaction>
</comment>
<proteinExistence type="inferred from homology"/>
<keyword evidence="9 19" id="KW-0808">Transferase</keyword>
<feature type="transmembrane region" description="Helical" evidence="19">
    <location>
        <begin position="55"/>
        <end position="75"/>
    </location>
</feature>
<comment type="similarity">
    <text evidence="4 19">Belongs to the CobS family.</text>
</comment>
<comment type="catalytic activity">
    <reaction evidence="18 19">
        <text>alpha-ribazole 5'-phosphate + adenosylcob(III)inamide-GDP = adenosylcob(III)alamin 5'-phosphate + GMP + H(+)</text>
        <dbReference type="Rhea" id="RHEA:23560"/>
        <dbReference type="ChEBI" id="CHEBI:15378"/>
        <dbReference type="ChEBI" id="CHEBI:57918"/>
        <dbReference type="ChEBI" id="CHEBI:58115"/>
        <dbReference type="ChEBI" id="CHEBI:60487"/>
        <dbReference type="ChEBI" id="CHEBI:60493"/>
        <dbReference type="EC" id="2.7.8.26"/>
    </reaction>
</comment>
<evidence type="ECO:0000256" key="11">
    <source>
        <dbReference type="ARBA" id="ARBA00022842"/>
    </source>
</evidence>
<feature type="transmembrane region" description="Helical" evidence="19">
    <location>
        <begin position="201"/>
        <end position="219"/>
    </location>
</feature>
<evidence type="ECO:0000256" key="18">
    <source>
        <dbReference type="ARBA" id="ARBA00049504"/>
    </source>
</evidence>
<dbReference type="PANTHER" id="PTHR34148">
    <property type="entry name" value="ADENOSYLCOBINAMIDE-GDP RIBAZOLETRANSFERASE"/>
    <property type="match status" value="1"/>
</dbReference>
<evidence type="ECO:0000256" key="12">
    <source>
        <dbReference type="ARBA" id="ARBA00022989"/>
    </source>
</evidence>
<evidence type="ECO:0000256" key="15">
    <source>
        <dbReference type="ARBA" id="ARBA00032605"/>
    </source>
</evidence>
<protein>
    <recommendedName>
        <fullName evidence="6 19">Adenosylcobinamide-GDP ribazoletransferase</fullName>
        <ecNumber evidence="5 19">2.7.8.26</ecNumber>
    </recommendedName>
    <alternativeName>
        <fullName evidence="16 19">Cobalamin synthase</fullName>
    </alternativeName>
    <alternativeName>
        <fullName evidence="15 19">Cobalamin-5'-phosphate synthase</fullName>
    </alternativeName>
</protein>
<evidence type="ECO:0000256" key="6">
    <source>
        <dbReference type="ARBA" id="ARBA00015850"/>
    </source>
</evidence>
<evidence type="ECO:0000256" key="1">
    <source>
        <dbReference type="ARBA" id="ARBA00001946"/>
    </source>
</evidence>
<feature type="transmembrane region" description="Helical" evidence="19">
    <location>
        <begin position="225"/>
        <end position="243"/>
    </location>
</feature>
<dbReference type="RefSeq" id="WP_096484040.1">
    <property type="nucleotide sequence ID" value="NZ_AP014809.1"/>
</dbReference>
<keyword evidence="10 19" id="KW-0812">Transmembrane</keyword>
<dbReference type="GO" id="GO:0051073">
    <property type="term" value="F:adenosylcobinamide-GDP ribazoletransferase activity"/>
    <property type="evidence" value="ECO:0007669"/>
    <property type="project" value="UniProtKB-UniRule"/>
</dbReference>
<comment type="function">
    <text evidence="14 19">Joins adenosylcobinamide-GDP and alpha-ribazole to generate adenosylcobalamin (Ado-cobalamin). Also synthesizes adenosylcobalamin 5'-phosphate from adenosylcobinamide-GDP and alpha-ribazole 5'-phosphate.</text>
</comment>
<sequence length="275" mass="27722">MIERSGRDLGPPFPGAEWVYDLAACLRFFTRLPVPPLPDEPAPHAAPDFRTVPRVLPLAGLLIALPAALVLVLAWEIRLGPFVAAALALVALALITGAMHEDGLADVADGFGGGGSRERTLEIMRDSRIGAYGGTALFLGLALRAAMLATLLDRSGSLAAVALLFAAALSRTVALIPLAILDPARPGGAGAAVGRPTRATLAVAGLICLVLAGIAAALGLPPLGLVLALILAPLAAFGLSALAERKIGGQTGDVVGACQQIGEIAVLLALVAATA</sequence>
<name>A0A160PB95_9HYPH</name>
<comment type="cofactor">
    <cofactor evidence="1 19">
        <name>Mg(2+)</name>
        <dbReference type="ChEBI" id="CHEBI:18420"/>
    </cofactor>
</comment>
<evidence type="ECO:0000256" key="13">
    <source>
        <dbReference type="ARBA" id="ARBA00023136"/>
    </source>
</evidence>
<feature type="transmembrane region" description="Helical" evidence="19">
    <location>
        <begin position="129"/>
        <end position="152"/>
    </location>
</feature>
<reference evidence="20 21" key="1">
    <citation type="journal article" date="2016" name="Genome Announc.">
        <title>Complete Genome Sequence of Methylobacterium populi P-1M, Isolated from Pink-Pigmented Household Biofilm.</title>
        <authorList>
            <person name="Morohoshi T."/>
            <person name="Ikeda T."/>
        </authorList>
    </citation>
    <scope>NUCLEOTIDE SEQUENCE [LARGE SCALE GENOMIC DNA]</scope>
    <source>
        <strain evidence="20 21">P-1M</strain>
    </source>
</reference>
<dbReference type="InterPro" id="IPR003805">
    <property type="entry name" value="CobS"/>
</dbReference>
<gene>
    <name evidence="19 20" type="primary">cobS</name>
    <name evidence="20" type="ORF">MPPM_0939</name>
</gene>
<keyword evidence="12 19" id="KW-1133">Transmembrane helix</keyword>
<evidence type="ECO:0000256" key="3">
    <source>
        <dbReference type="ARBA" id="ARBA00004663"/>
    </source>
</evidence>
<feature type="transmembrane region" description="Helical" evidence="19">
    <location>
        <begin position="158"/>
        <end position="181"/>
    </location>
</feature>
<dbReference type="UniPathway" id="UPA00148">
    <property type="reaction ID" value="UER00238"/>
</dbReference>
<evidence type="ECO:0000256" key="19">
    <source>
        <dbReference type="HAMAP-Rule" id="MF_00719"/>
    </source>
</evidence>
<evidence type="ECO:0000256" key="10">
    <source>
        <dbReference type="ARBA" id="ARBA00022692"/>
    </source>
</evidence>
<evidence type="ECO:0000256" key="9">
    <source>
        <dbReference type="ARBA" id="ARBA00022679"/>
    </source>
</evidence>
<feature type="transmembrane region" description="Helical" evidence="19">
    <location>
        <begin position="81"/>
        <end position="99"/>
    </location>
</feature>
<evidence type="ECO:0000256" key="5">
    <source>
        <dbReference type="ARBA" id="ARBA00013200"/>
    </source>
</evidence>
<dbReference type="GO" id="GO:0009236">
    <property type="term" value="P:cobalamin biosynthetic process"/>
    <property type="evidence" value="ECO:0007669"/>
    <property type="project" value="UniProtKB-UniRule"/>
</dbReference>
<organism evidence="20 21">
    <name type="scientific">Methylorubrum populi</name>
    <dbReference type="NCBI Taxonomy" id="223967"/>
    <lineage>
        <taxon>Bacteria</taxon>
        <taxon>Pseudomonadati</taxon>
        <taxon>Pseudomonadota</taxon>
        <taxon>Alphaproteobacteria</taxon>
        <taxon>Hyphomicrobiales</taxon>
        <taxon>Methylobacteriaceae</taxon>
        <taxon>Methylorubrum</taxon>
    </lineage>
</organism>
<evidence type="ECO:0000256" key="17">
    <source>
        <dbReference type="ARBA" id="ARBA00048623"/>
    </source>
</evidence>
<dbReference type="OrthoDB" id="9794626at2"/>
<dbReference type="AlphaFoldDB" id="A0A160PB95"/>
<dbReference type="EMBL" id="AP014809">
    <property type="protein sequence ID" value="BAU89544.1"/>
    <property type="molecule type" value="Genomic_DNA"/>
</dbReference>
<evidence type="ECO:0000313" key="21">
    <source>
        <dbReference type="Proteomes" id="UP000218288"/>
    </source>
</evidence>
<comment type="subcellular location">
    <subcellularLocation>
        <location evidence="2 19">Cell membrane</location>
        <topology evidence="2 19">Multi-pass membrane protein</topology>
    </subcellularLocation>
</comment>
<keyword evidence="8 19" id="KW-0169">Cobalamin biosynthesis</keyword>
<dbReference type="EC" id="2.7.8.26" evidence="5 19"/>
<dbReference type="NCBIfam" id="TIGR00317">
    <property type="entry name" value="cobS"/>
    <property type="match status" value="1"/>
</dbReference>